<dbReference type="RefSeq" id="WP_075854227.1">
    <property type="nucleotide sequence ID" value="NZ_FMAC01000005.1"/>
</dbReference>
<protein>
    <submittedName>
        <fullName evidence="1">Glycosyl transferases group 1</fullName>
    </submittedName>
</protein>
<dbReference type="GO" id="GO:0016740">
    <property type="term" value="F:transferase activity"/>
    <property type="evidence" value="ECO:0007669"/>
    <property type="project" value="UniProtKB-KW"/>
</dbReference>
<dbReference type="STRING" id="52131.GA0061100_105441"/>
<evidence type="ECO:0000313" key="1">
    <source>
        <dbReference type="EMBL" id="SCB26023.1"/>
    </source>
</evidence>
<organism evidence="1 2">
    <name type="scientific">Rhizobium hainanense</name>
    <dbReference type="NCBI Taxonomy" id="52131"/>
    <lineage>
        <taxon>Bacteria</taxon>
        <taxon>Pseudomonadati</taxon>
        <taxon>Pseudomonadota</taxon>
        <taxon>Alphaproteobacteria</taxon>
        <taxon>Hyphomicrobiales</taxon>
        <taxon>Rhizobiaceae</taxon>
        <taxon>Rhizobium/Agrobacterium group</taxon>
        <taxon>Rhizobium</taxon>
    </lineage>
</organism>
<accession>A0A1C3VE00</accession>
<dbReference type="CDD" id="cd03801">
    <property type="entry name" value="GT4_PimA-like"/>
    <property type="match status" value="1"/>
</dbReference>
<dbReference type="Proteomes" id="UP000186228">
    <property type="component" value="Unassembled WGS sequence"/>
</dbReference>
<keyword evidence="2" id="KW-1185">Reference proteome</keyword>
<sequence length="772" mass="86160">MRHDDAASPYSLDAGRIDERALIEKFAGKTVFFDGVFKGDYSLAIVNRHLAQALIDLGVNLICHTAEDDWQGDPNLSAATDIMRRMRDDYPFKETFDIHLRNTWPPATHDMVGRQNAYVAFAWEELEFPQYLVDRFNRDLDLVTVISNFVRDSFERSGITIPVEVTGNGCDHLSAVADDVPCPLPETGRRRILHVSSCFPRKGVDVLIDAFLRSFRADDPVELIIKTFPNPNNISASVLADRRGRLADAAPISIIDQHYDPSQLRALYRSAAMLVAPSRGEGFGLPLAEAMLLDVPVVTTNYSGQLDFCRPDTAWLIDCHMSASQAHVAGSHSLWAEPSVEHLGMQMRAVLDHPDEARSRTERAKSLLKAHFSWRSVAIRTLAALAKSAPSTTETRRDWTIDLISSWQQQCGIATYSQHLYGTPAFEGRIDHIFARRIMDDALPEASSDTIEAVPRSMSRLWGYDLASLKRLAGRLEQGRGDVLWMQHHPGHFSAPDMELLIQPIAATGHRLRVLTMHSVKEALRGGTLDWTRAFDMVFVHSAEDAAALSAAGHPNPIVMPHGVLLVPEDAPAPDPEHFTIGSFGFLMPHKNIDRLVLAFAEALNYEPRLRLKLFNCIVPNDESRATRATIENLIAYLGLSDKVTARFDFIPEGELRRELMTCDLLSFLYGNSTETATGAARIAMSIDRPLLCSRSPVLRDLWPFSHIVKSTEIECIAEALLSLAQNPSLLSMLDRDRSQAAHWYSYPRTAARHVTAIEKMLGGNIDHRRVA</sequence>
<dbReference type="SUPFAM" id="SSF53756">
    <property type="entry name" value="UDP-Glycosyltransferase/glycogen phosphorylase"/>
    <property type="match status" value="2"/>
</dbReference>
<dbReference type="OrthoDB" id="118340at2"/>
<evidence type="ECO:0000313" key="2">
    <source>
        <dbReference type="Proteomes" id="UP000186228"/>
    </source>
</evidence>
<dbReference type="Pfam" id="PF20706">
    <property type="entry name" value="GT4-conflict"/>
    <property type="match status" value="1"/>
</dbReference>
<gene>
    <name evidence="1" type="ORF">GA0061100_105441</name>
</gene>
<dbReference type="AlphaFoldDB" id="A0A1C3VE00"/>
<dbReference type="Gene3D" id="3.40.50.2000">
    <property type="entry name" value="Glycogen Phosphorylase B"/>
    <property type="match status" value="2"/>
</dbReference>
<dbReference type="PANTHER" id="PTHR46656:SF3">
    <property type="entry name" value="PUTATIVE-RELATED"/>
    <property type="match status" value="1"/>
</dbReference>
<reference evidence="2" key="1">
    <citation type="submission" date="2016-08" db="EMBL/GenBank/DDBJ databases">
        <authorList>
            <person name="Varghese N."/>
            <person name="Submissions Spin"/>
        </authorList>
    </citation>
    <scope>NUCLEOTIDE SEQUENCE [LARGE SCALE GENOMIC DNA]</scope>
    <source>
        <strain evidence="2">CCBAU 57015</strain>
    </source>
</reference>
<dbReference type="EMBL" id="FMAC01000005">
    <property type="protein sequence ID" value="SCB26023.1"/>
    <property type="molecule type" value="Genomic_DNA"/>
</dbReference>
<proteinExistence type="predicted"/>
<keyword evidence="1" id="KW-0808">Transferase</keyword>
<name>A0A1C3VE00_9HYPH</name>
<dbReference type="PANTHER" id="PTHR46656">
    <property type="entry name" value="PUTATIVE-RELATED"/>
    <property type="match status" value="1"/>
</dbReference>